<gene>
    <name evidence="1" type="ORF">XAP6984_1360002</name>
</gene>
<accession>A0ABY1TP72</accession>
<protein>
    <recommendedName>
        <fullName evidence="3">Secreted protein</fullName>
    </recommendedName>
</protein>
<dbReference type="Proteomes" id="UP000234181">
    <property type="component" value="Unassembled WGS sequence"/>
</dbReference>
<reference evidence="1 2" key="1">
    <citation type="submission" date="2017-10" db="EMBL/GenBank/DDBJ databases">
        <authorList>
            <person name="Regsiter A."/>
            <person name="William W."/>
        </authorList>
    </citation>
    <scope>NUCLEOTIDE SEQUENCE [LARGE SCALE GENOMIC DNA]</scope>
    <source>
        <strain evidence="1 2">CFBP6984</strain>
    </source>
</reference>
<keyword evidence="2" id="KW-1185">Reference proteome</keyword>
<evidence type="ECO:0000313" key="2">
    <source>
        <dbReference type="Proteomes" id="UP000234181"/>
    </source>
</evidence>
<sequence>MHVLLCTLRAKQVEPMKLRILLLVLAMTGAPAVLAKKPAPTLSDTQVRAVLISESIRSYPGNCPCPYNTASNGSSCGRRSAYSRGGGYSPLCYPKDVTTEMVTDYRRGAH</sequence>
<comment type="caution">
    <text evidence="1">The sequence shown here is derived from an EMBL/GenBank/DDBJ whole genome shotgun (WGS) entry which is preliminary data.</text>
</comment>
<evidence type="ECO:0008006" key="3">
    <source>
        <dbReference type="Google" id="ProtNLM"/>
    </source>
</evidence>
<proteinExistence type="predicted"/>
<dbReference type="EMBL" id="OCYT01000042">
    <property type="protein sequence ID" value="SON77715.1"/>
    <property type="molecule type" value="Genomic_DNA"/>
</dbReference>
<organism evidence="1 2">
    <name type="scientific">Xanthomonas campestris pv. phaseoli</name>
    <dbReference type="NCBI Taxonomy" id="317013"/>
    <lineage>
        <taxon>Bacteria</taxon>
        <taxon>Pseudomonadati</taxon>
        <taxon>Pseudomonadota</taxon>
        <taxon>Gammaproteobacteria</taxon>
        <taxon>Lysobacterales</taxon>
        <taxon>Lysobacteraceae</taxon>
        <taxon>Xanthomonas</taxon>
    </lineage>
</organism>
<name>A0ABY1TP72_XANCH</name>
<evidence type="ECO:0000313" key="1">
    <source>
        <dbReference type="EMBL" id="SON77715.1"/>
    </source>
</evidence>